<dbReference type="Pfam" id="PF03633">
    <property type="entry name" value="Glyco_hydro_65C"/>
    <property type="match status" value="1"/>
</dbReference>
<dbReference type="InterPro" id="IPR012341">
    <property type="entry name" value="6hp_glycosidase-like_sf"/>
</dbReference>
<dbReference type="InterPro" id="IPR008928">
    <property type="entry name" value="6-hairpin_glycosidase_sf"/>
</dbReference>
<dbReference type="PROSITE" id="PS51257">
    <property type="entry name" value="PROKAR_LIPOPROTEIN"/>
    <property type="match status" value="1"/>
</dbReference>
<reference evidence="3 4" key="1">
    <citation type="submission" date="2018-03" db="EMBL/GenBank/DDBJ databases">
        <title>Genomic Encyclopedia of Type Strains, Phase III (KMG-III): the genomes of soil and plant-associated and newly described type strains.</title>
        <authorList>
            <person name="Whitman W."/>
        </authorList>
    </citation>
    <scope>NUCLEOTIDE SEQUENCE [LARGE SCALE GENOMIC DNA]</scope>
    <source>
        <strain evidence="3 4">CGMCC 1.9313</strain>
    </source>
</reference>
<dbReference type="GO" id="GO:0005975">
    <property type="term" value="P:carbohydrate metabolic process"/>
    <property type="evidence" value="ECO:0007669"/>
    <property type="project" value="InterPro"/>
</dbReference>
<accession>A0A2T0TYV9</accession>
<dbReference type="Pfam" id="PF22422">
    <property type="entry name" value="MGH1-like_GH"/>
    <property type="match status" value="1"/>
</dbReference>
<feature type="domain" description="Mannosylglycerate hydrolase MGH1-like glycoside hydrolase" evidence="2">
    <location>
        <begin position="112"/>
        <end position="432"/>
    </location>
</feature>
<evidence type="ECO:0000259" key="2">
    <source>
        <dbReference type="Pfam" id="PF22422"/>
    </source>
</evidence>
<dbReference type="SUPFAM" id="SSF48208">
    <property type="entry name" value="Six-hairpin glycosidases"/>
    <property type="match status" value="1"/>
</dbReference>
<dbReference type="Proteomes" id="UP000238034">
    <property type="component" value="Unassembled WGS sequence"/>
</dbReference>
<name>A0A2T0TYV9_9SPHI</name>
<dbReference type="EMBL" id="PVTH01000008">
    <property type="protein sequence ID" value="PRY50877.1"/>
    <property type="molecule type" value="Genomic_DNA"/>
</dbReference>
<protein>
    <submittedName>
        <fullName evidence="3">Trehalase</fullName>
    </submittedName>
</protein>
<feature type="domain" description="Glycoside hydrolase family 65 C-terminal" evidence="1">
    <location>
        <begin position="449"/>
        <end position="505"/>
    </location>
</feature>
<dbReference type="RefSeq" id="WP_146133137.1">
    <property type="nucleotide sequence ID" value="NZ_PVTH01000008.1"/>
</dbReference>
<gene>
    <name evidence="3" type="ORF">B0I27_10885</name>
</gene>
<comment type="caution">
    <text evidence="3">The sequence shown here is derived from an EMBL/GenBank/DDBJ whole genome shotgun (WGS) entry which is preliminary data.</text>
</comment>
<evidence type="ECO:0000313" key="3">
    <source>
        <dbReference type="EMBL" id="PRY50877.1"/>
    </source>
</evidence>
<organism evidence="3 4">
    <name type="scientific">Arcticibacter pallidicorallinus</name>
    <dbReference type="NCBI Taxonomy" id="1259464"/>
    <lineage>
        <taxon>Bacteria</taxon>
        <taxon>Pseudomonadati</taxon>
        <taxon>Bacteroidota</taxon>
        <taxon>Sphingobacteriia</taxon>
        <taxon>Sphingobacteriales</taxon>
        <taxon>Sphingobacteriaceae</taxon>
        <taxon>Arcticibacter</taxon>
    </lineage>
</organism>
<proteinExistence type="predicted"/>
<dbReference type="AlphaFoldDB" id="A0A2T0TYV9"/>
<dbReference type="InterPro" id="IPR054491">
    <property type="entry name" value="MGH1-like_GH"/>
</dbReference>
<dbReference type="InterPro" id="IPR005194">
    <property type="entry name" value="Glyco_hydro_65_C"/>
</dbReference>
<evidence type="ECO:0000259" key="1">
    <source>
        <dbReference type="Pfam" id="PF03633"/>
    </source>
</evidence>
<keyword evidence="4" id="KW-1185">Reference proteome</keyword>
<evidence type="ECO:0000313" key="4">
    <source>
        <dbReference type="Proteomes" id="UP000238034"/>
    </source>
</evidence>
<dbReference type="OrthoDB" id="231241at2"/>
<sequence length="519" mass="60429">MNLKISVAIVVFCSCFVQRLFAQKSYVLNTEKLNKYVKSFNAEDKEGVKNFVPNAESFEWLSRNIPLFDCPDSAIQKVYYFRWWAYRKHLKKTEDGYVFTEFITPANHAGKHNTISSGLGHHINEGRWLLNPAYMEDYISFWFYVDPVHTKSRFHAFSSWIDDAVYNRYLVNQDKSFIQKLLPDLHKDYIRWEQAKQLPNQMFWQYDVRDAMEESISGGRKVKNIRPTINSYMYGNAKALVAMSAIAKNDTLKKIYNKKATELEKLVHEQLWDDDAKFFKVQYEKGGFCDAREAIGFIPWYFNLPRDEAKYAEQWNQLIDTAGFDAPWGLTTAERRHPLFRTHGTGSSCEWDGAIWPYATTQTLKGLSNLLNNYKHHGRMTKQVFYDQFRKYAMSHKFPSLGGKIYLGEYQDEKTGEWLKGDDPRSEFYNHSGFADLVINDLVGLKPRADNVVEISPLIPAGQWDWFCLDKVSYHGKILTILWDKTGTKYGKGKGLRIYADGKEIGRSRDLKKTTAKLI</sequence>
<dbReference type="Gene3D" id="1.50.10.10">
    <property type="match status" value="1"/>
</dbReference>